<keyword evidence="3" id="KW-1185">Reference proteome</keyword>
<dbReference type="GO" id="GO:0016853">
    <property type="term" value="F:isomerase activity"/>
    <property type="evidence" value="ECO:0007669"/>
    <property type="project" value="UniProtKB-KW"/>
</dbReference>
<dbReference type="EMBL" id="BNJF01000001">
    <property type="protein sequence ID" value="GHO42322.1"/>
    <property type="molecule type" value="Genomic_DNA"/>
</dbReference>
<dbReference type="SUPFAM" id="SSF51658">
    <property type="entry name" value="Xylose isomerase-like"/>
    <property type="match status" value="1"/>
</dbReference>
<dbReference type="PANTHER" id="PTHR12110">
    <property type="entry name" value="HYDROXYPYRUVATE ISOMERASE"/>
    <property type="match status" value="1"/>
</dbReference>
<reference evidence="2" key="1">
    <citation type="submission" date="2020-10" db="EMBL/GenBank/DDBJ databases">
        <title>Taxonomic study of unclassified bacteria belonging to the class Ktedonobacteria.</title>
        <authorList>
            <person name="Yabe S."/>
            <person name="Wang C.M."/>
            <person name="Zheng Y."/>
            <person name="Sakai Y."/>
            <person name="Cavaletti L."/>
            <person name="Monciardini P."/>
            <person name="Donadio S."/>
        </authorList>
    </citation>
    <scope>NUCLEOTIDE SEQUENCE</scope>
    <source>
        <strain evidence="2">SOSP1-1</strain>
    </source>
</reference>
<dbReference type="AlphaFoldDB" id="A0A8J3HX76"/>
<keyword evidence="2" id="KW-0413">Isomerase</keyword>
<proteinExistence type="predicted"/>
<gene>
    <name evidence="2" type="ORF">KSX_04850</name>
</gene>
<feature type="domain" description="Xylose isomerase-like TIM barrel" evidence="1">
    <location>
        <begin position="50"/>
        <end position="255"/>
    </location>
</feature>
<comment type="caution">
    <text evidence="2">The sequence shown here is derived from an EMBL/GenBank/DDBJ whole genome shotgun (WGS) entry which is preliminary data.</text>
</comment>
<dbReference type="Gene3D" id="3.20.20.150">
    <property type="entry name" value="Divalent-metal-dependent TIM barrel enzymes"/>
    <property type="match status" value="1"/>
</dbReference>
<dbReference type="InterPro" id="IPR036237">
    <property type="entry name" value="Xyl_isomerase-like_sf"/>
</dbReference>
<evidence type="ECO:0000313" key="2">
    <source>
        <dbReference type="EMBL" id="GHO42322.1"/>
    </source>
</evidence>
<dbReference type="Proteomes" id="UP000612362">
    <property type="component" value="Unassembled WGS sequence"/>
</dbReference>
<dbReference type="InterPro" id="IPR013022">
    <property type="entry name" value="Xyl_isomerase-like_TIM-brl"/>
</dbReference>
<sequence>MTTNEQRARVSVSTWSLHRTLGDPEFYGVGQEIPVDTHHKGASSLLELPERIAAAGIHTLEICHFHLPTLDPVYLDELKAALKTAQVELFSLLVDDGDVTHPRDGERDQAWISSWLRVASALDARCMRVIAGKSAPTPETLERSYQAVRQLAQEAREQGIRLMTENWFELLSTPEAVQTLLNRLEGEVGLCFDFGNWEGEDKYTRLTKIASFAESCHAKASFTSPFVVDGEDYTRCLDITRQAGFAGPYTLIYAGPDDDEWQGLAIESSLVQPYVE</sequence>
<dbReference type="Pfam" id="PF01261">
    <property type="entry name" value="AP_endonuc_2"/>
    <property type="match status" value="1"/>
</dbReference>
<protein>
    <submittedName>
        <fullName evidence="2">Sugar phosphate isomerase</fullName>
    </submittedName>
</protein>
<dbReference type="RefSeq" id="WP_220191873.1">
    <property type="nucleotide sequence ID" value="NZ_BNJF01000001.1"/>
</dbReference>
<accession>A0A8J3HX76</accession>
<dbReference type="PANTHER" id="PTHR12110:SF53">
    <property type="entry name" value="BLR5974 PROTEIN"/>
    <property type="match status" value="1"/>
</dbReference>
<dbReference type="InterPro" id="IPR050312">
    <property type="entry name" value="IolE/XylAMocC-like"/>
</dbReference>
<evidence type="ECO:0000259" key="1">
    <source>
        <dbReference type="Pfam" id="PF01261"/>
    </source>
</evidence>
<organism evidence="2 3">
    <name type="scientific">Ktedonospora formicarum</name>
    <dbReference type="NCBI Taxonomy" id="2778364"/>
    <lineage>
        <taxon>Bacteria</taxon>
        <taxon>Bacillati</taxon>
        <taxon>Chloroflexota</taxon>
        <taxon>Ktedonobacteria</taxon>
        <taxon>Ktedonobacterales</taxon>
        <taxon>Ktedonobacteraceae</taxon>
        <taxon>Ktedonospora</taxon>
    </lineage>
</organism>
<evidence type="ECO:0000313" key="3">
    <source>
        <dbReference type="Proteomes" id="UP000612362"/>
    </source>
</evidence>
<name>A0A8J3HX76_9CHLR</name>